<reference evidence="1" key="1">
    <citation type="submission" date="2021-06" db="EMBL/GenBank/DDBJ databases">
        <authorList>
            <person name="Kallberg Y."/>
            <person name="Tangrot J."/>
            <person name="Rosling A."/>
        </authorList>
    </citation>
    <scope>NUCLEOTIDE SEQUENCE</scope>
    <source>
        <strain evidence="1">IL203A</strain>
    </source>
</reference>
<name>A0ACA9KM24_9GLOM</name>
<dbReference type="EMBL" id="CAJVPU010001439">
    <property type="protein sequence ID" value="CAG8480676.1"/>
    <property type="molecule type" value="Genomic_DNA"/>
</dbReference>
<evidence type="ECO:0000313" key="1">
    <source>
        <dbReference type="EMBL" id="CAG8480676.1"/>
    </source>
</evidence>
<accession>A0ACA9KM24</accession>
<protein>
    <submittedName>
        <fullName evidence="1">1411_t:CDS:1</fullName>
    </submittedName>
</protein>
<evidence type="ECO:0000313" key="2">
    <source>
        <dbReference type="Proteomes" id="UP000789702"/>
    </source>
</evidence>
<sequence length="151" mass="18095">MEKLENLDKLSDQSELAKDIFKLNQILLTRDKNIKYLDNYRKARFHNGYYDNIEKDKIDKLDDKYLIKDKQLLHNLRKQRINDLQNPVPKRPAPENNQLTTEYPNRNTDNTTLIRNERETAIVQINFIINKYKKTLNANDLKKFGQMQTNK</sequence>
<organism evidence="1 2">
    <name type="scientific">Dentiscutata heterogama</name>
    <dbReference type="NCBI Taxonomy" id="1316150"/>
    <lineage>
        <taxon>Eukaryota</taxon>
        <taxon>Fungi</taxon>
        <taxon>Fungi incertae sedis</taxon>
        <taxon>Mucoromycota</taxon>
        <taxon>Glomeromycotina</taxon>
        <taxon>Glomeromycetes</taxon>
        <taxon>Diversisporales</taxon>
        <taxon>Gigasporaceae</taxon>
        <taxon>Dentiscutata</taxon>
    </lineage>
</organism>
<comment type="caution">
    <text evidence="1">The sequence shown here is derived from an EMBL/GenBank/DDBJ whole genome shotgun (WGS) entry which is preliminary data.</text>
</comment>
<dbReference type="Proteomes" id="UP000789702">
    <property type="component" value="Unassembled WGS sequence"/>
</dbReference>
<feature type="non-terminal residue" evidence="1">
    <location>
        <position position="151"/>
    </location>
</feature>
<proteinExistence type="predicted"/>
<gene>
    <name evidence="1" type="ORF">DHETER_LOCUS2113</name>
</gene>
<keyword evidence="2" id="KW-1185">Reference proteome</keyword>